<evidence type="ECO:0000313" key="3">
    <source>
        <dbReference type="Proteomes" id="UP000027778"/>
    </source>
</evidence>
<dbReference type="EMBL" id="JOTM01000039">
    <property type="protein sequence ID" value="KEK22146.1"/>
    <property type="molecule type" value="Genomic_DNA"/>
</dbReference>
<evidence type="ECO:0000313" key="2">
    <source>
        <dbReference type="EMBL" id="KEK22146.1"/>
    </source>
</evidence>
<dbReference type="STRING" id="574375.AZF08_26265"/>
<keyword evidence="1" id="KW-0812">Transmembrane</keyword>
<organism evidence="2 3">
    <name type="scientific">Bacillus gaemokensis</name>
    <dbReference type="NCBI Taxonomy" id="574375"/>
    <lineage>
        <taxon>Bacteria</taxon>
        <taxon>Bacillati</taxon>
        <taxon>Bacillota</taxon>
        <taxon>Bacilli</taxon>
        <taxon>Bacillales</taxon>
        <taxon>Bacillaceae</taxon>
        <taxon>Bacillus</taxon>
        <taxon>Bacillus cereus group</taxon>
    </lineage>
</organism>
<dbReference type="Proteomes" id="UP000027778">
    <property type="component" value="Unassembled WGS sequence"/>
</dbReference>
<keyword evidence="1" id="KW-1133">Transmembrane helix</keyword>
<evidence type="ECO:0000256" key="1">
    <source>
        <dbReference type="SAM" id="Phobius"/>
    </source>
</evidence>
<dbReference type="RefSeq" id="WP_033678038.1">
    <property type="nucleotide sequence ID" value="NZ_JOTM01000039.1"/>
</dbReference>
<comment type="caution">
    <text evidence="2">The sequence shown here is derived from an EMBL/GenBank/DDBJ whole genome shotgun (WGS) entry which is preliminary data.</text>
</comment>
<sequence length="74" mass="8382">MGVSEGRSESEQRYKKYERIFVISFLSLIVLIICSVVVVAYTGFKFVTYLLVPILVNVSITNAAQKKYKGLMTK</sequence>
<keyword evidence="1" id="KW-0472">Membrane</keyword>
<proteinExistence type="predicted"/>
<accession>A0A073K6H8</accession>
<feature type="transmembrane region" description="Helical" evidence="1">
    <location>
        <begin position="20"/>
        <end position="40"/>
    </location>
</feature>
<protein>
    <submittedName>
        <fullName evidence="2">Uncharacterized protein</fullName>
    </submittedName>
</protein>
<keyword evidence="3" id="KW-1185">Reference proteome</keyword>
<reference evidence="2 3" key="1">
    <citation type="submission" date="2014-06" db="EMBL/GenBank/DDBJ databases">
        <title>Draft genome sequence of Bacillus gaemokensis JCM 15801 (MCCC 1A00707).</title>
        <authorList>
            <person name="Lai Q."/>
            <person name="Liu Y."/>
            <person name="Shao Z."/>
        </authorList>
    </citation>
    <scope>NUCLEOTIDE SEQUENCE [LARGE SCALE GENOMIC DNA]</scope>
    <source>
        <strain evidence="2 3">JCM 15801</strain>
    </source>
</reference>
<name>A0A073K6H8_9BACI</name>
<gene>
    <name evidence="2" type="ORF">BAGA_20940</name>
</gene>
<feature type="transmembrane region" description="Helical" evidence="1">
    <location>
        <begin position="46"/>
        <end position="64"/>
    </location>
</feature>
<dbReference type="AlphaFoldDB" id="A0A073K6H8"/>